<evidence type="ECO:0000256" key="1">
    <source>
        <dbReference type="SAM" id="Phobius"/>
    </source>
</evidence>
<organism evidence="2 3">
    <name type="scientific">Caenorhabditis remanei</name>
    <name type="common">Caenorhabditis vulgaris</name>
    <dbReference type="NCBI Taxonomy" id="31234"/>
    <lineage>
        <taxon>Eukaryota</taxon>
        <taxon>Metazoa</taxon>
        <taxon>Ecdysozoa</taxon>
        <taxon>Nematoda</taxon>
        <taxon>Chromadorea</taxon>
        <taxon>Rhabditida</taxon>
        <taxon>Rhabditina</taxon>
        <taxon>Rhabditomorpha</taxon>
        <taxon>Rhabditoidea</taxon>
        <taxon>Rhabditidae</taxon>
        <taxon>Peloderinae</taxon>
        <taxon>Caenorhabditis</taxon>
    </lineage>
</organism>
<name>A0A6A5GI25_CAERE</name>
<dbReference type="Proteomes" id="UP000483820">
    <property type="component" value="Chromosome V"/>
</dbReference>
<keyword evidence="1" id="KW-0812">Transmembrane</keyword>
<dbReference type="GO" id="GO:0008528">
    <property type="term" value="F:G protein-coupled peptide receptor activity"/>
    <property type="evidence" value="ECO:0007669"/>
    <property type="project" value="InterPro"/>
</dbReference>
<dbReference type="SUPFAM" id="SSF81321">
    <property type="entry name" value="Family A G protein-coupled receptor-like"/>
    <property type="match status" value="1"/>
</dbReference>
<feature type="transmembrane region" description="Helical" evidence="1">
    <location>
        <begin position="63"/>
        <end position="82"/>
    </location>
</feature>
<evidence type="ECO:0000313" key="2">
    <source>
        <dbReference type="EMBL" id="KAF1754336.1"/>
    </source>
</evidence>
<feature type="transmembrane region" description="Helical" evidence="1">
    <location>
        <begin position="94"/>
        <end position="113"/>
    </location>
</feature>
<dbReference type="KEGG" id="crq:GCK72_020896"/>
<keyword evidence="1" id="KW-1133">Transmembrane helix</keyword>
<dbReference type="RefSeq" id="XP_053582783.1">
    <property type="nucleotide sequence ID" value="XM_053733870.1"/>
</dbReference>
<sequence length="182" mass="21061">MRTSSVNLMMAAVAFFDICSLSQEFKLLYDRLTISELCLLTESYTFILFQTCFFTLTNYSRRYSTWICLSIALIRTIVVRNPMSRFHENLTKPAAGYSVILGVFLASAPLGILKLLEFQIEWTETISFCNENITTRFYYSQKSDLFMANNRLILNTVYVTDAVVSNVSLLRKDLESRWSLWA</sequence>
<evidence type="ECO:0000313" key="3">
    <source>
        <dbReference type="Proteomes" id="UP000483820"/>
    </source>
</evidence>
<comment type="caution">
    <text evidence="2">The sequence shown here is derived from an EMBL/GenBank/DDBJ whole genome shotgun (WGS) entry which is preliminary data.</text>
</comment>
<proteinExistence type="predicted"/>
<reference evidence="2 3" key="1">
    <citation type="submission" date="2019-12" db="EMBL/GenBank/DDBJ databases">
        <title>Chromosome-level assembly of the Caenorhabditis remanei genome.</title>
        <authorList>
            <person name="Teterina A.A."/>
            <person name="Willis J.H."/>
            <person name="Phillips P.C."/>
        </authorList>
    </citation>
    <scope>NUCLEOTIDE SEQUENCE [LARGE SCALE GENOMIC DNA]</scope>
    <source>
        <strain evidence="2 3">PX506</strain>
        <tissue evidence="2">Whole organism</tissue>
    </source>
</reference>
<dbReference type="GeneID" id="78777032"/>
<dbReference type="EMBL" id="WUAV01000005">
    <property type="protein sequence ID" value="KAF1754336.1"/>
    <property type="molecule type" value="Genomic_DNA"/>
</dbReference>
<dbReference type="Pfam" id="PF10324">
    <property type="entry name" value="7TM_GPCR_Srw"/>
    <property type="match status" value="1"/>
</dbReference>
<dbReference type="InterPro" id="IPR019427">
    <property type="entry name" value="7TM_GPCR_serpentine_rcpt_Srw"/>
</dbReference>
<dbReference type="PANTHER" id="PTHR22751:SF30">
    <property type="entry name" value="G-PROTEIN COUPLED RECEPTORS FAMILY 1 PROFILE DOMAIN-CONTAINING PROTEIN"/>
    <property type="match status" value="1"/>
</dbReference>
<dbReference type="CTD" id="78777032"/>
<evidence type="ECO:0008006" key="4">
    <source>
        <dbReference type="Google" id="ProtNLM"/>
    </source>
</evidence>
<dbReference type="AlphaFoldDB" id="A0A6A5GI25"/>
<dbReference type="PANTHER" id="PTHR22751">
    <property type="entry name" value="G-PROTEIN COUPLED RECEPTOR-RELATED"/>
    <property type="match status" value="1"/>
</dbReference>
<accession>A0A6A5GI25</accession>
<gene>
    <name evidence="2" type="ORF">GCK72_020896</name>
</gene>
<keyword evidence="1" id="KW-0472">Membrane</keyword>
<protein>
    <recommendedName>
        <fullName evidence="4">G-protein coupled receptors family 1 profile domain-containing protein</fullName>
    </recommendedName>
</protein>